<feature type="transmembrane region" description="Helical" evidence="1">
    <location>
        <begin position="37"/>
        <end position="59"/>
    </location>
</feature>
<keyword evidence="1" id="KW-1133">Transmembrane helix</keyword>
<dbReference type="EMBL" id="CP058529">
    <property type="protein sequence ID" value="QLG28314.1"/>
    <property type="molecule type" value="Genomic_DNA"/>
</dbReference>
<dbReference type="AlphaFoldDB" id="A0A7D5K8M4"/>
<keyword evidence="3" id="KW-1185">Reference proteome</keyword>
<evidence type="ECO:0000256" key="1">
    <source>
        <dbReference type="SAM" id="Phobius"/>
    </source>
</evidence>
<evidence type="ECO:0000313" key="3">
    <source>
        <dbReference type="Proteomes" id="UP000509750"/>
    </source>
</evidence>
<dbReference type="KEGG" id="halg:HUG10_12495"/>
<keyword evidence="1" id="KW-0472">Membrane</keyword>
<gene>
    <name evidence="2" type="ORF">HUG10_12495</name>
</gene>
<reference evidence="2 3" key="1">
    <citation type="submission" date="2020-07" db="EMBL/GenBank/DDBJ databases">
        <title>Gai3-2, isolated from salt lake.</title>
        <authorList>
            <person name="Cui H."/>
            <person name="Shi X."/>
        </authorList>
    </citation>
    <scope>NUCLEOTIDE SEQUENCE [LARGE SCALE GENOMIC DNA]</scope>
    <source>
        <strain evidence="2 3">Gai3-2</strain>
    </source>
</reference>
<evidence type="ECO:0000313" key="2">
    <source>
        <dbReference type="EMBL" id="QLG28314.1"/>
    </source>
</evidence>
<dbReference type="GeneID" id="56029666"/>
<feature type="transmembrane region" description="Helical" evidence="1">
    <location>
        <begin position="12"/>
        <end position="31"/>
    </location>
</feature>
<keyword evidence="1" id="KW-0812">Transmembrane</keyword>
<sequence>MVTTDLLVRIDTLLGMFALLLLLATFYLVALDPIVGLGALVVVGLGLYALLSYVLGFLVGVGDEDFRTDEGLRDDDVREGSET</sequence>
<protein>
    <submittedName>
        <fullName evidence="2">Uncharacterized protein</fullName>
    </submittedName>
</protein>
<proteinExistence type="predicted"/>
<dbReference type="RefSeq" id="WP_179169889.1">
    <property type="nucleotide sequence ID" value="NZ_CP058529.1"/>
</dbReference>
<name>A0A7D5K8M4_9EURY</name>
<organism evidence="2 3">
    <name type="scientific">Halorarum halophilum</name>
    <dbReference type="NCBI Taxonomy" id="2743090"/>
    <lineage>
        <taxon>Archaea</taxon>
        <taxon>Methanobacteriati</taxon>
        <taxon>Methanobacteriota</taxon>
        <taxon>Stenosarchaea group</taxon>
        <taxon>Halobacteria</taxon>
        <taxon>Halobacteriales</taxon>
        <taxon>Haloferacaceae</taxon>
        <taxon>Halorarum</taxon>
    </lineage>
</organism>
<accession>A0A7D5K8M4</accession>
<dbReference type="Proteomes" id="UP000509750">
    <property type="component" value="Chromosome"/>
</dbReference>